<feature type="domain" description="Terpene synthase N-terminal" evidence="7">
    <location>
        <begin position="61"/>
        <end position="235"/>
    </location>
</feature>
<comment type="cofactor">
    <cofactor evidence="1">
        <name>Mg(2+)</name>
        <dbReference type="ChEBI" id="CHEBI:18420"/>
    </cofactor>
</comment>
<dbReference type="GeneID" id="18606558"/>
<dbReference type="Gene3D" id="1.10.600.10">
    <property type="entry name" value="Farnesyl Diphosphate Synthase"/>
    <property type="match status" value="1"/>
</dbReference>
<reference evidence="10" key="2">
    <citation type="submission" date="2025-08" db="UniProtKB">
        <authorList>
            <consortium name="RefSeq"/>
        </authorList>
    </citation>
    <scope>IDENTIFICATION</scope>
</reference>
<dbReference type="FunFam" id="1.50.10.130:FF:000001">
    <property type="entry name" value="Isoprene synthase, chloroplastic"/>
    <property type="match status" value="1"/>
</dbReference>
<dbReference type="AlphaFoldDB" id="A0AB32VXH8"/>
<dbReference type="Gramene" id="Tc03v2_t023630.1">
    <property type="protein sequence ID" value="Tc03v2_p023630.1"/>
    <property type="gene ID" value="Tc03v2_g023630"/>
</dbReference>
<evidence type="ECO:0000256" key="5">
    <source>
        <dbReference type="ARBA" id="ARBA00022842"/>
    </source>
</evidence>
<dbReference type="FunFam" id="1.10.600.10:FF:000007">
    <property type="entry name" value="Isoprene synthase, chloroplastic"/>
    <property type="match status" value="1"/>
</dbReference>
<dbReference type="PANTHER" id="PTHR31225">
    <property type="entry name" value="OS04G0344100 PROTEIN-RELATED"/>
    <property type="match status" value="1"/>
</dbReference>
<dbReference type="Pfam" id="PF03936">
    <property type="entry name" value="Terpene_synth_C"/>
    <property type="match status" value="1"/>
</dbReference>
<keyword evidence="5" id="KW-0460">Magnesium</keyword>
<evidence type="ECO:0000259" key="7">
    <source>
        <dbReference type="Pfam" id="PF01397"/>
    </source>
</evidence>
<dbReference type="PANTHER" id="PTHR31225:SF9">
    <property type="entry name" value="TERPENE SYNTHASE 10"/>
    <property type="match status" value="1"/>
</dbReference>
<dbReference type="SUPFAM" id="SSF48239">
    <property type="entry name" value="Terpenoid cyclases/Protein prenyltransferases"/>
    <property type="match status" value="1"/>
</dbReference>
<dbReference type="SFLD" id="SFLDS00005">
    <property type="entry name" value="Isoprenoid_Synthase_Type_I"/>
    <property type="match status" value="1"/>
</dbReference>
<proteinExistence type="predicted"/>
<organism evidence="9 10">
    <name type="scientific">Theobroma cacao</name>
    <name type="common">Cacao</name>
    <name type="synonym">Cocoa</name>
    <dbReference type="NCBI Taxonomy" id="3641"/>
    <lineage>
        <taxon>Eukaryota</taxon>
        <taxon>Viridiplantae</taxon>
        <taxon>Streptophyta</taxon>
        <taxon>Embryophyta</taxon>
        <taxon>Tracheophyta</taxon>
        <taxon>Spermatophyta</taxon>
        <taxon>Magnoliopsida</taxon>
        <taxon>eudicotyledons</taxon>
        <taxon>Gunneridae</taxon>
        <taxon>Pentapetalae</taxon>
        <taxon>rosids</taxon>
        <taxon>malvids</taxon>
        <taxon>Malvales</taxon>
        <taxon>Malvaceae</taxon>
        <taxon>Byttnerioideae</taxon>
        <taxon>Theobroma</taxon>
    </lineage>
</organism>
<dbReference type="InterPro" id="IPR001906">
    <property type="entry name" value="Terpene_synth_N"/>
</dbReference>
<reference evidence="9" key="1">
    <citation type="journal article" date="1997" name="Nucleic Acids Res.">
        <title>tRNAscan-SE: a program for improved detection of transfer RNA genes in genomic sequence.</title>
        <authorList>
            <person name="Lowe T.M."/>
            <person name="Eddy S.R."/>
        </authorList>
    </citation>
    <scope>NUCLEOTIDE SEQUENCE [LARGE SCALE GENOMIC DNA]</scope>
    <source>
        <strain evidence="9">r\B97-61/B2</strain>
    </source>
</reference>
<dbReference type="GO" id="GO:0016102">
    <property type="term" value="P:diterpenoid biosynthetic process"/>
    <property type="evidence" value="ECO:0007669"/>
    <property type="project" value="InterPro"/>
</dbReference>
<dbReference type="InterPro" id="IPR044814">
    <property type="entry name" value="Terpene_cyclase_plant_C1"/>
</dbReference>
<dbReference type="InterPro" id="IPR034741">
    <property type="entry name" value="Terpene_cyclase-like_1_C"/>
</dbReference>
<dbReference type="CDD" id="cd00684">
    <property type="entry name" value="Terpene_cyclase_plant_C1"/>
    <property type="match status" value="1"/>
</dbReference>
<accession>A0AB32VXH8</accession>
<dbReference type="EC" id="4.2.3.13" evidence="3"/>
<evidence type="ECO:0000259" key="8">
    <source>
        <dbReference type="Pfam" id="PF03936"/>
    </source>
</evidence>
<dbReference type="InterPro" id="IPR008930">
    <property type="entry name" value="Terpenoid_cyclase/PrenylTrfase"/>
</dbReference>
<dbReference type="GO" id="GO:0047461">
    <property type="term" value="F:(+)-delta-cadinene synthase activity"/>
    <property type="evidence" value="ECO:0007669"/>
    <property type="project" value="UniProtKB-EC"/>
</dbReference>
<dbReference type="KEGG" id="tcc:18606558"/>
<sequence>MSFPLLAPAPSCNFITTHCHSISNKSNVKRSIVVQARKFVATAQGFDQKIDRRSADYHLSIWKDNYIQSLKSEYLGKSCYERANKLVGEVRMMLDKEINPLEQLELIDTLQRLGLSYHFENEIKTILDSVSADHIDVAWKKDNLYATAIEFRLLRQHGYKVTQEVFSTFTDEKGNFKASLCEDCKGLLNLYEASYHLVEGESMLEKARDFAAKRLKEYLKQNKDPYLSLLVEHALELPLHWRMPRFEARFFIDVYEGREDRNPILLELAKLDFNMVQAAHQDDLKYASKWWRDLGIGKKLTFARDRSMENFLWTVGEASDPQFGYFRRTETKINTFIATIDDVYDVHGTLDELELFTEAVDRWDTNAMQLLPEYMQICFLALYNFVNEMAFDVLKDKGFDTIPFLTKAWADMCKSFLLEAKWYYSGYTPTLREYIDNAWISVTAPVILSHAYVLTNLETNECFESFEEYSNIIYCSSIIFRLVNDLATSSDELKRGDVPKSIQCYMHETGVSEEEARRHIWNLIDATWRRMNEEQIVGSRFPRPFIQIAVNLARTAQFMYQHHDGYGVEDGETKERVLSLFVNPIPLR</sequence>
<dbReference type="GO" id="GO:0000287">
    <property type="term" value="F:magnesium ion binding"/>
    <property type="evidence" value="ECO:0007669"/>
    <property type="project" value="InterPro"/>
</dbReference>
<dbReference type="RefSeq" id="XP_017972453.1">
    <property type="nucleotide sequence ID" value="XM_018116964.1"/>
</dbReference>
<dbReference type="SFLD" id="SFLDG01019">
    <property type="entry name" value="Terpene_Cyclase_Like_1_C_Termi"/>
    <property type="match status" value="1"/>
</dbReference>
<name>A0AB32VXH8_THECC</name>
<dbReference type="InterPro" id="IPR008949">
    <property type="entry name" value="Isoprenoid_synthase_dom_sf"/>
</dbReference>
<evidence type="ECO:0000313" key="9">
    <source>
        <dbReference type="Proteomes" id="UP000694886"/>
    </source>
</evidence>
<evidence type="ECO:0000256" key="6">
    <source>
        <dbReference type="ARBA" id="ARBA00023239"/>
    </source>
</evidence>
<dbReference type="InterPro" id="IPR005630">
    <property type="entry name" value="Terpene_synthase_metal-bd"/>
</dbReference>
<evidence type="ECO:0000256" key="2">
    <source>
        <dbReference type="ARBA" id="ARBA00002383"/>
    </source>
</evidence>
<keyword evidence="6" id="KW-0456">Lyase</keyword>
<evidence type="ECO:0000256" key="3">
    <source>
        <dbReference type="ARBA" id="ARBA00013103"/>
    </source>
</evidence>
<dbReference type="InterPro" id="IPR036965">
    <property type="entry name" value="Terpene_synth_N_sf"/>
</dbReference>
<comment type="function">
    <text evidence="2">Responsible for the cyclization of trans,trans-farnesyl diphosphate (FPP) to (+)-delta cadinene.</text>
</comment>
<gene>
    <name evidence="10" type="primary">LOC18606558</name>
</gene>
<feature type="domain" description="Terpene synthase metal-binding" evidence="8">
    <location>
        <begin position="293"/>
        <end position="529"/>
    </location>
</feature>
<keyword evidence="4" id="KW-0479">Metal-binding</keyword>
<dbReference type="Pfam" id="PF01397">
    <property type="entry name" value="Terpene_synth"/>
    <property type="match status" value="1"/>
</dbReference>
<evidence type="ECO:0000256" key="1">
    <source>
        <dbReference type="ARBA" id="ARBA00001946"/>
    </source>
</evidence>
<protein>
    <recommendedName>
        <fullName evidence="3">(+)-delta-cadinene synthase</fullName>
        <ecNumber evidence="3">4.2.3.13</ecNumber>
    </recommendedName>
</protein>
<dbReference type="Proteomes" id="UP000694886">
    <property type="component" value="Chromosome 3"/>
</dbReference>
<dbReference type="SFLD" id="SFLDG01014">
    <property type="entry name" value="Terpene_Cyclase_Like_1_N-term"/>
    <property type="match status" value="1"/>
</dbReference>
<dbReference type="InterPro" id="IPR050148">
    <property type="entry name" value="Terpene_synthase-like"/>
</dbReference>
<evidence type="ECO:0000256" key="4">
    <source>
        <dbReference type="ARBA" id="ARBA00022723"/>
    </source>
</evidence>
<dbReference type="Gene3D" id="1.50.10.130">
    <property type="entry name" value="Terpene synthase, N-terminal domain"/>
    <property type="match status" value="1"/>
</dbReference>
<evidence type="ECO:0000313" key="10">
    <source>
        <dbReference type="RefSeq" id="XP_017972453.1"/>
    </source>
</evidence>
<dbReference type="SUPFAM" id="SSF48576">
    <property type="entry name" value="Terpenoid synthases"/>
    <property type="match status" value="1"/>
</dbReference>